<dbReference type="InterPro" id="IPR008693">
    <property type="entry name" value="MmpS"/>
</dbReference>
<keyword evidence="9" id="KW-1185">Reference proteome</keyword>
<evidence type="ECO:0000256" key="4">
    <source>
        <dbReference type="ARBA" id="ARBA00022692"/>
    </source>
</evidence>
<protein>
    <recommendedName>
        <fullName evidence="10">Transmembrane protein MmpS5</fullName>
    </recommendedName>
</protein>
<evidence type="ECO:0000256" key="2">
    <source>
        <dbReference type="ARBA" id="ARBA00007531"/>
    </source>
</evidence>
<keyword evidence="6" id="KW-0472">Membrane</keyword>
<dbReference type="Gene3D" id="2.60.40.2880">
    <property type="entry name" value="MmpS1-5, C-terminal soluble domain"/>
    <property type="match status" value="1"/>
</dbReference>
<evidence type="ECO:0000256" key="1">
    <source>
        <dbReference type="ARBA" id="ARBA00004236"/>
    </source>
</evidence>
<keyword evidence="3" id="KW-1003">Cell membrane</keyword>
<keyword evidence="4" id="KW-0812">Transmembrane</keyword>
<evidence type="ECO:0000313" key="8">
    <source>
        <dbReference type="EMBL" id="ORW09907.1"/>
    </source>
</evidence>
<name>A0A1X1YFP6_9MYCO</name>
<evidence type="ECO:0000256" key="5">
    <source>
        <dbReference type="ARBA" id="ARBA00022989"/>
    </source>
</evidence>
<feature type="chain" id="PRO_5013027270" description="Transmembrane protein MmpS5" evidence="7">
    <location>
        <begin position="28"/>
        <end position="123"/>
    </location>
</feature>
<comment type="similarity">
    <text evidence="2">Belongs to the MmpS family.</text>
</comment>
<feature type="signal peptide" evidence="7">
    <location>
        <begin position="1"/>
        <end position="27"/>
    </location>
</feature>
<dbReference type="InterPro" id="IPR038468">
    <property type="entry name" value="MmpS_C"/>
</dbReference>
<reference evidence="8 9" key="1">
    <citation type="submission" date="2016-01" db="EMBL/GenBank/DDBJ databases">
        <title>The new phylogeny of the genus Mycobacterium.</title>
        <authorList>
            <person name="Tarcisio F."/>
            <person name="Conor M."/>
            <person name="Antonella G."/>
            <person name="Elisabetta G."/>
            <person name="Giulia F.S."/>
            <person name="Sara T."/>
            <person name="Anna F."/>
            <person name="Clotilde B."/>
            <person name="Roberto B."/>
            <person name="Veronica D.S."/>
            <person name="Fabio R."/>
            <person name="Monica P."/>
            <person name="Olivier J."/>
            <person name="Enrico T."/>
            <person name="Nicola S."/>
        </authorList>
    </citation>
    <scope>NUCLEOTIDE SEQUENCE [LARGE SCALE GENOMIC DNA]</scope>
    <source>
        <strain evidence="8 9">DSM 45394</strain>
    </source>
</reference>
<evidence type="ECO:0000256" key="7">
    <source>
        <dbReference type="SAM" id="SignalP"/>
    </source>
</evidence>
<dbReference type="GO" id="GO:0005886">
    <property type="term" value="C:plasma membrane"/>
    <property type="evidence" value="ECO:0007669"/>
    <property type="project" value="UniProtKB-SubCell"/>
</dbReference>
<accession>A0A1X1YFP6</accession>
<keyword evidence="7" id="KW-0732">Signal</keyword>
<comment type="subcellular location">
    <subcellularLocation>
        <location evidence="1">Cell membrane</location>
    </subcellularLocation>
</comment>
<dbReference type="OrthoDB" id="3694999at2"/>
<dbReference type="Pfam" id="PF05423">
    <property type="entry name" value="Mycobact_memb"/>
    <property type="match status" value="1"/>
</dbReference>
<evidence type="ECO:0008006" key="10">
    <source>
        <dbReference type="Google" id="ProtNLM"/>
    </source>
</evidence>
<comment type="caution">
    <text evidence="8">The sequence shown here is derived from an EMBL/GenBank/DDBJ whole genome shotgun (WGS) entry which is preliminary data.</text>
</comment>
<proteinExistence type="inferred from homology"/>
<evidence type="ECO:0000256" key="6">
    <source>
        <dbReference type="ARBA" id="ARBA00023136"/>
    </source>
</evidence>
<dbReference type="Proteomes" id="UP000193866">
    <property type="component" value="Unassembled WGS sequence"/>
</dbReference>
<gene>
    <name evidence="8" type="ORF">AWC16_15420</name>
</gene>
<dbReference type="AlphaFoldDB" id="A0A1X1YFP6"/>
<keyword evidence="5" id="KW-1133">Transmembrane helix</keyword>
<organism evidence="8 9">
    <name type="scientific">Mycolicibacter longobardus</name>
    <dbReference type="NCBI Taxonomy" id="1108812"/>
    <lineage>
        <taxon>Bacteria</taxon>
        <taxon>Bacillati</taxon>
        <taxon>Actinomycetota</taxon>
        <taxon>Actinomycetes</taxon>
        <taxon>Mycobacteriales</taxon>
        <taxon>Mycobacteriaceae</taxon>
        <taxon>Mycolicibacter</taxon>
    </lineage>
</organism>
<evidence type="ECO:0000256" key="3">
    <source>
        <dbReference type="ARBA" id="ARBA00022475"/>
    </source>
</evidence>
<sequence length="123" mass="12474">MRRKATSLLLGTLVASATIAGAPSAGATPDHTIVPVRYDLTGTGVAGYVTYQTQNGQSHATNVPLPWSIQLTGRMANAARPAPYSLSAQSAGPGALTCTVSVNGKVVSHNTATGDPARVLCVT</sequence>
<evidence type="ECO:0000313" key="9">
    <source>
        <dbReference type="Proteomes" id="UP000193866"/>
    </source>
</evidence>
<dbReference type="STRING" id="1108812.AWC16_15420"/>
<dbReference type="EMBL" id="LQPG01000026">
    <property type="protein sequence ID" value="ORW09907.1"/>
    <property type="molecule type" value="Genomic_DNA"/>
</dbReference>